<accession>A0A1M6VXM1</accession>
<dbReference type="AlphaFoldDB" id="A0A1M6VXM1"/>
<dbReference type="STRING" id="1848.SAMN05443637_113117"/>
<protein>
    <submittedName>
        <fullName evidence="2">Uncharacterized protein</fullName>
    </submittedName>
</protein>
<sequence>MAEQTCGHGPQLGELRDDFREVLLDSIDRITPILDAARSGPPSAAHATTCAVCPVCAVLAALRGERTELTIRLAEHASGLLAVLRAALEEGDPQARADRPEPEGSRPGGRKVQHIPVVR</sequence>
<name>A0A1M6VXM1_PSETH</name>
<organism evidence="2 3">
    <name type="scientific">Pseudonocardia thermophila</name>
    <dbReference type="NCBI Taxonomy" id="1848"/>
    <lineage>
        <taxon>Bacteria</taxon>
        <taxon>Bacillati</taxon>
        <taxon>Actinomycetota</taxon>
        <taxon>Actinomycetes</taxon>
        <taxon>Pseudonocardiales</taxon>
        <taxon>Pseudonocardiaceae</taxon>
        <taxon>Pseudonocardia</taxon>
    </lineage>
</organism>
<proteinExistence type="predicted"/>
<dbReference type="OrthoDB" id="5244810at2"/>
<feature type="region of interest" description="Disordered" evidence="1">
    <location>
        <begin position="90"/>
        <end position="119"/>
    </location>
</feature>
<keyword evidence="3" id="KW-1185">Reference proteome</keyword>
<evidence type="ECO:0000256" key="1">
    <source>
        <dbReference type="SAM" id="MobiDB-lite"/>
    </source>
</evidence>
<dbReference type="RefSeq" id="WP_084755277.1">
    <property type="nucleotide sequence ID" value="NZ_CALGVN010000040.1"/>
</dbReference>
<evidence type="ECO:0000313" key="2">
    <source>
        <dbReference type="EMBL" id="SHK86252.1"/>
    </source>
</evidence>
<dbReference type="Proteomes" id="UP000184363">
    <property type="component" value="Unassembled WGS sequence"/>
</dbReference>
<gene>
    <name evidence="2" type="ORF">SAMN05443637_113117</name>
</gene>
<feature type="compositionally biased region" description="Basic and acidic residues" evidence="1">
    <location>
        <begin position="93"/>
        <end position="104"/>
    </location>
</feature>
<evidence type="ECO:0000313" key="3">
    <source>
        <dbReference type="Proteomes" id="UP000184363"/>
    </source>
</evidence>
<reference evidence="2 3" key="1">
    <citation type="submission" date="2016-11" db="EMBL/GenBank/DDBJ databases">
        <authorList>
            <person name="Jaros S."/>
            <person name="Januszkiewicz K."/>
            <person name="Wedrychowicz H."/>
        </authorList>
    </citation>
    <scope>NUCLEOTIDE SEQUENCE [LARGE SCALE GENOMIC DNA]</scope>
    <source>
        <strain evidence="2 3">DSM 43832</strain>
    </source>
</reference>
<dbReference type="EMBL" id="FRAP01000013">
    <property type="protein sequence ID" value="SHK86252.1"/>
    <property type="molecule type" value="Genomic_DNA"/>
</dbReference>